<reference evidence="2 3" key="1">
    <citation type="journal article" date="2016" name="Nat. Commun.">
        <title>Thousands of microbial genomes shed light on interconnected biogeochemical processes in an aquifer system.</title>
        <authorList>
            <person name="Anantharaman K."/>
            <person name="Brown C.T."/>
            <person name="Hug L.A."/>
            <person name="Sharon I."/>
            <person name="Castelle C.J."/>
            <person name="Probst A.J."/>
            <person name="Thomas B.C."/>
            <person name="Singh A."/>
            <person name="Wilkins M.J."/>
            <person name="Karaoz U."/>
            <person name="Brodie E.L."/>
            <person name="Williams K.H."/>
            <person name="Hubbard S.S."/>
            <person name="Banfield J.F."/>
        </authorList>
    </citation>
    <scope>NUCLEOTIDE SEQUENCE [LARGE SCALE GENOMIC DNA]</scope>
</reference>
<keyword evidence="1" id="KW-1133">Transmembrane helix</keyword>
<keyword evidence="1" id="KW-0472">Membrane</keyword>
<gene>
    <name evidence="2" type="ORF">A3D62_01330</name>
</gene>
<name>A0A1F6CZU7_9BACT</name>
<feature type="transmembrane region" description="Helical" evidence="1">
    <location>
        <begin position="30"/>
        <end position="51"/>
    </location>
</feature>
<feature type="transmembrane region" description="Helical" evidence="1">
    <location>
        <begin position="82"/>
        <end position="99"/>
    </location>
</feature>
<sequence>MDPFWLVLLIFALVVGEGVLAAFTLLRFNLLVVFGLQPILVGASIMMVSRFPDAYLTGLLFGEGSRVTLGDGLILDFDLMKWAIHGIAILITVYFFLGGGDKWKRRLKKGKEIIEQLLEKVRSFEPPVLVPQPVPVRIR</sequence>
<feature type="transmembrane region" description="Helical" evidence="1">
    <location>
        <begin position="6"/>
        <end position="23"/>
    </location>
</feature>
<evidence type="ECO:0000313" key="3">
    <source>
        <dbReference type="Proteomes" id="UP000177659"/>
    </source>
</evidence>
<comment type="caution">
    <text evidence="2">The sequence shown here is derived from an EMBL/GenBank/DDBJ whole genome shotgun (WGS) entry which is preliminary data.</text>
</comment>
<proteinExistence type="predicted"/>
<evidence type="ECO:0000256" key="1">
    <source>
        <dbReference type="SAM" id="Phobius"/>
    </source>
</evidence>
<organism evidence="2 3">
    <name type="scientific">Candidatus Kaiserbacteria bacterium RIFCSPHIGHO2_02_FULL_49_11</name>
    <dbReference type="NCBI Taxonomy" id="1798489"/>
    <lineage>
        <taxon>Bacteria</taxon>
        <taxon>Candidatus Kaiseribacteriota</taxon>
    </lineage>
</organism>
<dbReference type="EMBL" id="MFLC01000036">
    <property type="protein sequence ID" value="OGG54570.1"/>
    <property type="molecule type" value="Genomic_DNA"/>
</dbReference>
<keyword evidence="1" id="KW-0812">Transmembrane</keyword>
<protein>
    <submittedName>
        <fullName evidence="2">Uncharacterized protein</fullName>
    </submittedName>
</protein>
<evidence type="ECO:0000313" key="2">
    <source>
        <dbReference type="EMBL" id="OGG54570.1"/>
    </source>
</evidence>
<accession>A0A1F6CZU7</accession>
<dbReference type="AlphaFoldDB" id="A0A1F6CZU7"/>
<dbReference type="Proteomes" id="UP000177659">
    <property type="component" value="Unassembled WGS sequence"/>
</dbReference>